<feature type="compositionally biased region" description="Low complexity" evidence="1">
    <location>
        <begin position="114"/>
        <end position="158"/>
    </location>
</feature>
<dbReference type="OMA" id="WLAHTHA"/>
<protein>
    <submittedName>
        <fullName evidence="2">Uncharacterized protein</fullName>
    </submittedName>
</protein>
<feature type="compositionally biased region" description="Basic and acidic residues" evidence="1">
    <location>
        <begin position="357"/>
        <end position="366"/>
    </location>
</feature>
<proteinExistence type="predicted"/>
<feature type="region of interest" description="Disordered" evidence="1">
    <location>
        <begin position="485"/>
        <end position="575"/>
    </location>
</feature>
<dbReference type="Proteomes" id="UP000037923">
    <property type="component" value="Unassembled WGS sequence"/>
</dbReference>
<comment type="caution">
    <text evidence="2">The sequence shown here is derived from an EMBL/GenBank/DDBJ whole genome shotgun (WGS) entry which is preliminary data.</text>
</comment>
<sequence length="1027" mass="107669">MPPKGSRRVRVANAESGIPQKPLGEAALLSNNSDHEIPPPSKAPYNAGEPDSAARPQRRRRRPRSGPLSQLPIPTHNQLCPLRSPSLQADAEGEPRPSATVALSAFGPPQKSTAEIAEAQAELALTSSPAPTASPSISATASTSSPPSSSSVGGAAASVKDDATTTPPSRDAPQSIDLCPSSLASVDDSHGDNFASGPPSVLGCLAACFGWRLASYSSSEDGELQFALRRPYNSSVSATVRAPRGGFDLTARCVRTDAAPQVSVNEVAMRLEDCATFLYRMPGHTASEREQDASQQQPIASSSPPLPSRESSSRSAESPEVRAPPVLCQVGRALDIKHRAEKHARSYSPSPAPLSPSKEHRWQKAEPEDDTGEVAPLLQREGAPIRATPAAAANAEKVTEKLPRQKRDSLPPAERSLPLPSLPPSFLVSIGPATPTKEESAPSPVVDAPPPPPKWQRDQPCQKEEEDPDDVLLVSLWPNATGATAVGVGADATSPPPPRLPAPRPAAAKRSFPNAALVPTAGVPHGKGASSPSRSRRSNAGASAWPPGVTASGDATAVGRVGGGGYSPSSSYPPTTQRSVKGSFFMPYMLALANVNASPSSANSGSGGVLTAEGHDGNTSGPSRQLCTFCSLTGQSAESSRSWLAHTHAVSREFDEVPSSRPLPPFAEESALCRGNGESATQDGRGRHVVDTTADVAAAVRATLRQRWRHRSSLWSHMEESLRLAVGSGRLRGDALEAGVQALQASEEEQLQYDGGVLDDGGAQDVYDALVASARATTLCGFPAIPPRPMLPVSGTTVVEAQRRISEVESGETGKNGTSPPRYVVYPSGIPAADRILIDRTYTTRGSYVVASMPSSAVSGTGIAAQLPKSQEKMAEGAADSFARQRGPVSEPLPVLLANPQEDLHYHIYKRFLTKDMREALEAEGTLEIGTDGIGPADRDSTERGNALAGSTQSVRDDNGEDDDNGEELEAEKDTANCVPAVKGEASPVNAAGVVVPPSSADIDYVLRYRPAIQRIPMPDVESRYGL</sequence>
<accession>A0A0M9G369</accession>
<feature type="region of interest" description="Disordered" evidence="1">
    <location>
        <begin position="1"/>
        <end position="182"/>
    </location>
</feature>
<feature type="compositionally biased region" description="Pro residues" evidence="1">
    <location>
        <begin position="494"/>
        <end position="504"/>
    </location>
</feature>
<dbReference type="OrthoDB" id="266361at2759"/>
<evidence type="ECO:0000313" key="3">
    <source>
        <dbReference type="Proteomes" id="UP000037923"/>
    </source>
</evidence>
<organism evidence="2 3">
    <name type="scientific">Leptomonas pyrrhocoris</name>
    <name type="common">Firebug parasite</name>
    <dbReference type="NCBI Taxonomy" id="157538"/>
    <lineage>
        <taxon>Eukaryota</taxon>
        <taxon>Discoba</taxon>
        <taxon>Euglenozoa</taxon>
        <taxon>Kinetoplastea</taxon>
        <taxon>Metakinetoplastina</taxon>
        <taxon>Trypanosomatida</taxon>
        <taxon>Trypanosomatidae</taxon>
        <taxon>Leishmaniinae</taxon>
        <taxon>Leptomonas</taxon>
    </lineage>
</organism>
<feature type="compositionally biased region" description="Low complexity" evidence="1">
    <location>
        <begin position="526"/>
        <end position="544"/>
    </location>
</feature>
<dbReference type="AlphaFoldDB" id="A0A0M9G369"/>
<feature type="compositionally biased region" description="Low complexity" evidence="1">
    <location>
        <begin position="293"/>
        <end position="323"/>
    </location>
</feature>
<feature type="region of interest" description="Disordered" evidence="1">
    <location>
        <begin position="340"/>
        <end position="469"/>
    </location>
</feature>
<feature type="compositionally biased region" description="Low complexity" evidence="1">
    <location>
        <begin position="410"/>
        <end position="429"/>
    </location>
</feature>
<keyword evidence="3" id="KW-1185">Reference proteome</keyword>
<name>A0A0M9G369_LEPPY</name>
<dbReference type="VEuPathDB" id="TriTrypDB:LpyrH10_06_1650"/>
<dbReference type="RefSeq" id="XP_015659864.1">
    <property type="nucleotide sequence ID" value="XM_015801244.1"/>
</dbReference>
<feature type="compositionally biased region" description="Low complexity" evidence="1">
    <location>
        <begin position="384"/>
        <end position="395"/>
    </location>
</feature>
<dbReference type="EMBL" id="LGTL01000006">
    <property type="protein sequence ID" value="KPA81425.1"/>
    <property type="molecule type" value="Genomic_DNA"/>
</dbReference>
<dbReference type="GeneID" id="26904086"/>
<feature type="compositionally biased region" description="Basic residues" evidence="1">
    <location>
        <begin position="1"/>
        <end position="10"/>
    </location>
</feature>
<feature type="compositionally biased region" description="Basic and acidic residues" evidence="1">
    <location>
        <begin position="397"/>
        <end position="409"/>
    </location>
</feature>
<evidence type="ECO:0000313" key="2">
    <source>
        <dbReference type="EMBL" id="KPA81425.1"/>
    </source>
</evidence>
<evidence type="ECO:0000256" key="1">
    <source>
        <dbReference type="SAM" id="MobiDB-lite"/>
    </source>
</evidence>
<feature type="region of interest" description="Disordered" evidence="1">
    <location>
        <begin position="286"/>
        <end position="328"/>
    </location>
</feature>
<feature type="region of interest" description="Disordered" evidence="1">
    <location>
        <begin position="927"/>
        <end position="978"/>
    </location>
</feature>
<reference evidence="2 3" key="1">
    <citation type="submission" date="2015-07" db="EMBL/GenBank/DDBJ databases">
        <title>High-quality genome of monoxenous trypanosomatid Leptomonas pyrrhocoris.</title>
        <authorList>
            <person name="Flegontov P."/>
            <person name="Butenko A."/>
            <person name="Firsov S."/>
            <person name="Vlcek C."/>
            <person name="Logacheva M.D."/>
            <person name="Field M."/>
            <person name="Filatov D."/>
            <person name="Flegontova O."/>
            <person name="Gerasimov E."/>
            <person name="Jackson A.P."/>
            <person name="Kelly S."/>
            <person name="Opperdoes F."/>
            <person name="O'Reilly A."/>
            <person name="Votypka J."/>
            <person name="Yurchenko V."/>
            <person name="Lukes J."/>
        </authorList>
    </citation>
    <scope>NUCLEOTIDE SEQUENCE [LARGE SCALE GENOMIC DNA]</scope>
    <source>
        <strain evidence="2">H10</strain>
    </source>
</reference>
<gene>
    <name evidence="2" type="ORF">ABB37_03795</name>
</gene>
<feature type="compositionally biased region" description="Acidic residues" evidence="1">
    <location>
        <begin position="959"/>
        <end position="971"/>
    </location>
</feature>